<accession>H8I9P0</accession>
<dbReference type="RefSeq" id="WP_014406322.1">
    <property type="nucleotide sequence ID" value="NC_017034.1"/>
</dbReference>
<evidence type="ECO:0000313" key="9">
    <source>
        <dbReference type="Proteomes" id="UP000005233"/>
    </source>
</evidence>
<evidence type="ECO:0000256" key="5">
    <source>
        <dbReference type="ARBA" id="ARBA00023004"/>
    </source>
</evidence>
<dbReference type="eggNOG" id="arCOG01360">
    <property type="taxonomic scope" value="Archaea"/>
</dbReference>
<evidence type="ECO:0000313" key="8">
    <source>
        <dbReference type="EMBL" id="AFD00491.1"/>
    </source>
</evidence>
<dbReference type="InterPro" id="IPR005909">
    <property type="entry name" value="RaSEA"/>
</dbReference>
<dbReference type="KEGG" id="mez:Mtc_1747"/>
<keyword evidence="2" id="KW-0004">4Fe-4S</keyword>
<gene>
    <name evidence="8" type="ordered locus">Mtc_1747</name>
</gene>
<dbReference type="PANTHER" id="PTHR11135:SF0">
    <property type="entry name" value="ELONGATOR COMPLEX PROTEIN 3"/>
    <property type="match status" value="1"/>
</dbReference>
<evidence type="ECO:0000256" key="4">
    <source>
        <dbReference type="ARBA" id="ARBA00022723"/>
    </source>
</evidence>
<keyword evidence="5" id="KW-0408">Iron</keyword>
<comment type="cofactor">
    <cofactor evidence="1">
        <name>[4Fe-4S] cluster</name>
        <dbReference type="ChEBI" id="CHEBI:49883"/>
    </cofactor>
</comment>
<evidence type="ECO:0000256" key="3">
    <source>
        <dbReference type="ARBA" id="ARBA00022691"/>
    </source>
</evidence>
<keyword evidence="6" id="KW-0411">Iron-sulfur</keyword>
<evidence type="ECO:0000256" key="6">
    <source>
        <dbReference type="ARBA" id="ARBA00023014"/>
    </source>
</evidence>
<keyword evidence="3" id="KW-0949">S-adenosyl-L-methionine</keyword>
<organism evidence="8 9">
    <name type="scientific">Methanocella conradii (strain DSM 24694 / JCM 17849 / CGMCC 1.5162 / HZ254)</name>
    <dbReference type="NCBI Taxonomy" id="1041930"/>
    <lineage>
        <taxon>Archaea</taxon>
        <taxon>Methanobacteriati</taxon>
        <taxon>Methanobacteriota</taxon>
        <taxon>Stenosarchaea group</taxon>
        <taxon>Methanomicrobia</taxon>
        <taxon>Methanocellales</taxon>
        <taxon>Methanocellaceae</taxon>
        <taxon>Methanocella</taxon>
    </lineage>
</organism>
<keyword evidence="4" id="KW-0479">Metal-binding</keyword>
<dbReference type="InterPro" id="IPR006638">
    <property type="entry name" value="Elp3/MiaA/NifB-like_rSAM"/>
</dbReference>
<dbReference type="GO" id="GO:0003824">
    <property type="term" value="F:catalytic activity"/>
    <property type="evidence" value="ECO:0007669"/>
    <property type="project" value="InterPro"/>
</dbReference>
<sequence length="340" mass="38341">MMENLGEAMMEIRRRQRMRPRMPTELVGFWKGEDLLDGKPVRSNTIVFRTKGCYWAQKGGCTMCGYTYDAAVTPPTADDLIAQYRSVENSIDGKVVKLFTSGSFLDKGEVPEKARDEILSSLSKKASKVIVETRPEFVTDKALEEAKKYVERLEVAIGLETSSDKIRIECINKNFLFMDFVKASETAKRHGVTTKAYLLLKPPFIDEKDALDDMVKSVLDAAPYAGTISINLCNVQRGTIVDELFRKKAYRPPWLWTIVEIIRRVHGKTGAIIMSDPLAAGSPRGPHNCYRCDHAFADAIRKYSITQDVSVFDGLGCECRLTWEKVLELEAWTFGAPLLY</sequence>
<evidence type="ECO:0000259" key="7">
    <source>
        <dbReference type="SMART" id="SM00729"/>
    </source>
</evidence>
<feature type="domain" description="Elp3/MiaA/NifB-like radical SAM core" evidence="7">
    <location>
        <begin position="43"/>
        <end position="264"/>
    </location>
</feature>
<dbReference type="GeneID" id="11971888"/>
<dbReference type="NCBIfam" id="TIGR01210">
    <property type="entry name" value="archaeosine biosynthesis radical SAM protein RaSEA"/>
    <property type="match status" value="1"/>
</dbReference>
<dbReference type="GO" id="GO:0005737">
    <property type="term" value="C:cytoplasm"/>
    <property type="evidence" value="ECO:0007669"/>
    <property type="project" value="TreeGrafter"/>
</dbReference>
<dbReference type="GO" id="GO:0051539">
    <property type="term" value="F:4 iron, 4 sulfur cluster binding"/>
    <property type="evidence" value="ECO:0007669"/>
    <property type="project" value="UniProtKB-KW"/>
</dbReference>
<proteinExistence type="predicted"/>
<dbReference type="GO" id="GO:0046872">
    <property type="term" value="F:metal ion binding"/>
    <property type="evidence" value="ECO:0007669"/>
    <property type="project" value="UniProtKB-KW"/>
</dbReference>
<protein>
    <submittedName>
        <fullName evidence="8">TIGR01210 family protein</fullName>
    </submittedName>
</protein>
<name>H8I9P0_METCZ</name>
<dbReference type="SMART" id="SM00729">
    <property type="entry name" value="Elp3"/>
    <property type="match status" value="1"/>
</dbReference>
<dbReference type="AlphaFoldDB" id="H8I9P0"/>
<dbReference type="EMBL" id="CP003243">
    <property type="protein sequence ID" value="AFD00491.1"/>
    <property type="molecule type" value="Genomic_DNA"/>
</dbReference>
<reference evidence="8 9" key="1">
    <citation type="journal article" date="2012" name="J. Bacteriol.">
        <title>Complete genome sequence of a thermophilic methanogen, Methanocella conradii HZ254, isolated from Chinese rice field soil.</title>
        <authorList>
            <person name="Lu Z."/>
            <person name="Lu Y."/>
        </authorList>
    </citation>
    <scope>NUCLEOTIDE SEQUENCE [LARGE SCALE GENOMIC DNA]</scope>
    <source>
        <strain evidence="9">DSM 24694 / JCM 17849 / CGMCC 1.5162 / HZ254</strain>
    </source>
</reference>
<evidence type="ECO:0000256" key="2">
    <source>
        <dbReference type="ARBA" id="ARBA00022485"/>
    </source>
</evidence>
<keyword evidence="9" id="KW-1185">Reference proteome</keyword>
<dbReference type="PANTHER" id="PTHR11135">
    <property type="entry name" value="HISTONE ACETYLTRANSFERASE-RELATED"/>
    <property type="match status" value="1"/>
</dbReference>
<dbReference type="GO" id="GO:0002926">
    <property type="term" value="P:tRNA wobble base 5-methoxycarbonylmethyl-2-thiouridinylation"/>
    <property type="evidence" value="ECO:0007669"/>
    <property type="project" value="TreeGrafter"/>
</dbReference>
<evidence type="ECO:0000256" key="1">
    <source>
        <dbReference type="ARBA" id="ARBA00001966"/>
    </source>
</evidence>
<dbReference type="STRING" id="1041930.Mtc_1747"/>
<dbReference type="HOGENOM" id="CLU_060488_0_0_2"/>
<dbReference type="PIRSF" id="PIRSF004954">
    <property type="entry name" value="Radical_SAM"/>
    <property type="match status" value="1"/>
</dbReference>
<dbReference type="InterPro" id="IPR039661">
    <property type="entry name" value="ELP3"/>
</dbReference>
<dbReference type="Proteomes" id="UP000005233">
    <property type="component" value="Chromosome"/>
</dbReference>